<protein>
    <recommendedName>
        <fullName evidence="4">Peptidoglycan binding domain-containing protein</fullName>
    </recommendedName>
</protein>
<dbReference type="Proteomes" id="UP000587462">
    <property type="component" value="Unassembled WGS sequence"/>
</dbReference>
<feature type="compositionally biased region" description="Gly residues" evidence="1">
    <location>
        <begin position="299"/>
        <end position="308"/>
    </location>
</feature>
<sequence length="695" mass="68144">GAPAAAQGNKPPLPKRGAPGSSAPWRGGPPAGMSSGSLWEKGAPGRSVGSGDAPYVGGPGDGPAGGPAGAGMGMGAAPMAGDPSATGATPWQEPAGQADDWPVQGMGANGAMGAAPMAGDPSTTGATPWQQPGGQVDDWPGGSSTTSSMPVPGDPSTTGATPWQQPGGQADDWPGGSSTTSSMPVPGDPSTTGATPWQQATGQVDDWPGGSSTTGTMPVPGDPSTTGATPWPADPSTTGSTPAPAAGNGKGSWERVGPAAGAAGAASGAGATQQFPAATPGEGAPLTPQAPPSKKKGGPKGGPKGGGTVPAPSSETLVSGVPAAVPPAAGQGPKPPIDSGAPRIAVPKPKTQVPPPPAAPKSEDKKAAPAAKKSAPKKKGGGRSRLVLLGGGIVGLVGVAYAAGLLMDHADVPNGTTVLGVDIGGTSKEAAVQKLDSALGSRANAPLQVTVGGKTAQLKPSVAGLSIDTQATVRSVSGRDYNPLTVIGSLFGGSRKAEPTVVADEEKIGSALKALSGETGAAGDGTIKFEPGKAVAVYGKAHEGLDVDKSVQVISDAYKARVAGGPDKPVALPSSGQQPKVSNAEVDRMMKDFAEPAMSGLVTVQTDPVHKIQFGPDRSLPKILSVKEVNGKLVESYDLEALKELYGNAFNGVLIQRGDGTKKPVTPQDVAGALGKALRGRTPAERIATIAVNGS</sequence>
<feature type="compositionally biased region" description="Low complexity" evidence="1">
    <location>
        <begin position="257"/>
        <end position="271"/>
    </location>
</feature>
<gene>
    <name evidence="2" type="ORF">HG542_31060</name>
</gene>
<feature type="non-terminal residue" evidence="2">
    <location>
        <position position="1"/>
    </location>
</feature>
<feature type="compositionally biased region" description="Gly residues" evidence="1">
    <location>
        <begin position="57"/>
        <end position="74"/>
    </location>
</feature>
<dbReference type="AlphaFoldDB" id="A0A7Y7BAI9"/>
<feature type="compositionally biased region" description="Low complexity" evidence="1">
    <location>
        <begin position="105"/>
        <end position="119"/>
    </location>
</feature>
<comment type="caution">
    <text evidence="2">The sequence shown here is derived from an EMBL/GenBank/DDBJ whole genome shotgun (WGS) entry which is preliminary data.</text>
</comment>
<feature type="compositionally biased region" description="Polar residues" evidence="1">
    <location>
        <begin position="142"/>
        <end position="167"/>
    </location>
</feature>
<evidence type="ECO:0008006" key="4">
    <source>
        <dbReference type="Google" id="ProtNLM"/>
    </source>
</evidence>
<reference evidence="2 3" key="1">
    <citation type="submission" date="2020-04" db="EMBL/GenBank/DDBJ databases">
        <title>Draft Genome Sequence of Streptomyces morookaense DSM 40503, an 8-azaguanine-producing strain.</title>
        <authorList>
            <person name="Qi J."/>
            <person name="Gao J.-M."/>
        </authorList>
    </citation>
    <scope>NUCLEOTIDE SEQUENCE [LARGE SCALE GENOMIC DNA]</scope>
    <source>
        <strain evidence="2 3">DSM 40503</strain>
    </source>
</reference>
<feature type="compositionally biased region" description="Polar residues" evidence="1">
    <location>
        <begin position="121"/>
        <end position="133"/>
    </location>
</feature>
<evidence type="ECO:0000313" key="3">
    <source>
        <dbReference type="Proteomes" id="UP000587462"/>
    </source>
</evidence>
<evidence type="ECO:0000256" key="1">
    <source>
        <dbReference type="SAM" id="MobiDB-lite"/>
    </source>
</evidence>
<accession>A0A7Y7BAI9</accession>
<feature type="compositionally biased region" description="Polar residues" evidence="1">
    <location>
        <begin position="176"/>
        <end position="202"/>
    </location>
</feature>
<keyword evidence="3" id="KW-1185">Reference proteome</keyword>
<feature type="region of interest" description="Disordered" evidence="1">
    <location>
        <begin position="1"/>
        <end position="384"/>
    </location>
</feature>
<dbReference type="EMBL" id="JABBXF010000106">
    <property type="protein sequence ID" value="NVK82058.1"/>
    <property type="molecule type" value="Genomic_DNA"/>
</dbReference>
<name>A0A7Y7BAI9_STRMO</name>
<dbReference type="RefSeq" id="WP_171087371.1">
    <property type="nucleotide sequence ID" value="NZ_JABBXF010000106.1"/>
</dbReference>
<evidence type="ECO:0000313" key="2">
    <source>
        <dbReference type="EMBL" id="NVK82058.1"/>
    </source>
</evidence>
<feature type="compositionally biased region" description="Low complexity" evidence="1">
    <location>
        <begin position="318"/>
        <end position="332"/>
    </location>
</feature>
<proteinExistence type="predicted"/>
<organism evidence="2 3">
    <name type="scientific">Streptomyces morookaense</name>
    <name type="common">Streptoverticillium morookaense</name>
    <dbReference type="NCBI Taxonomy" id="1970"/>
    <lineage>
        <taxon>Bacteria</taxon>
        <taxon>Bacillati</taxon>
        <taxon>Actinomycetota</taxon>
        <taxon>Actinomycetes</taxon>
        <taxon>Kitasatosporales</taxon>
        <taxon>Streptomycetaceae</taxon>
        <taxon>Streptomyces</taxon>
    </lineage>
</organism>